<evidence type="ECO:0000313" key="3">
    <source>
        <dbReference type="EMBL" id="MPM55082.1"/>
    </source>
</evidence>
<dbReference type="GO" id="GO:0016746">
    <property type="term" value="F:acyltransferase activity"/>
    <property type="evidence" value="ECO:0007669"/>
    <property type="project" value="UniProtKB-KW"/>
</dbReference>
<dbReference type="PANTHER" id="PTHR43674">
    <property type="entry name" value="NITRILASE C965.09-RELATED"/>
    <property type="match status" value="1"/>
</dbReference>
<accession>A0A645APA2</accession>
<dbReference type="GO" id="GO:0016811">
    <property type="term" value="F:hydrolase activity, acting on carbon-nitrogen (but not peptide) bonds, in linear amides"/>
    <property type="evidence" value="ECO:0007669"/>
    <property type="project" value="TreeGrafter"/>
</dbReference>
<organism evidence="3">
    <name type="scientific">bioreactor metagenome</name>
    <dbReference type="NCBI Taxonomy" id="1076179"/>
    <lineage>
        <taxon>unclassified sequences</taxon>
        <taxon>metagenomes</taxon>
        <taxon>ecological metagenomes</taxon>
    </lineage>
</organism>
<reference evidence="3" key="1">
    <citation type="submission" date="2019-08" db="EMBL/GenBank/DDBJ databases">
        <authorList>
            <person name="Kucharzyk K."/>
            <person name="Murdoch R.W."/>
            <person name="Higgins S."/>
            <person name="Loffler F."/>
        </authorList>
    </citation>
    <scope>NUCLEOTIDE SEQUENCE</scope>
</reference>
<evidence type="ECO:0000256" key="1">
    <source>
        <dbReference type="ARBA" id="ARBA00022801"/>
    </source>
</evidence>
<sequence>MRIGAYQFAVSGSMEQNLQHFRRAIQQAAEESVRLLAFAECALTGYPGENVQTADAIDLFLLTKYQHEFEELASRHQMHLLFGAVERVDSDCFNSAYWIKPGEQARSIYQKRAIWGWDTENFRAGALDDGVIEIDGFRIGVRICYEVRFPEYFRELYVRRADCAVVLFADRSEPDVPGRYDLILAHLRTRAVENVMQLVSVNDSAIFQTAPTAAIDENGMIVQHLERHKEGLLVYELEKREELSFGATGRRFVSDQLMRIRR</sequence>
<dbReference type="Pfam" id="PF00795">
    <property type="entry name" value="CN_hydrolase"/>
    <property type="match status" value="1"/>
</dbReference>
<dbReference type="PROSITE" id="PS50263">
    <property type="entry name" value="CN_HYDROLASE"/>
    <property type="match status" value="1"/>
</dbReference>
<keyword evidence="1" id="KW-0378">Hydrolase</keyword>
<dbReference type="EC" id="2.3.1.-" evidence="3"/>
<dbReference type="InterPro" id="IPR003010">
    <property type="entry name" value="C-N_Hydrolase"/>
</dbReference>
<dbReference type="PANTHER" id="PTHR43674:SF2">
    <property type="entry name" value="BETA-UREIDOPROPIONASE"/>
    <property type="match status" value="1"/>
</dbReference>
<keyword evidence="3" id="KW-0012">Acyltransferase</keyword>
<dbReference type="InterPro" id="IPR050345">
    <property type="entry name" value="Aliph_Amidase/BUP"/>
</dbReference>
<evidence type="ECO:0000259" key="2">
    <source>
        <dbReference type="PROSITE" id="PS50263"/>
    </source>
</evidence>
<name>A0A645APA2_9ZZZZ</name>
<proteinExistence type="predicted"/>
<dbReference type="SUPFAM" id="SSF56317">
    <property type="entry name" value="Carbon-nitrogen hydrolase"/>
    <property type="match status" value="1"/>
</dbReference>
<comment type="caution">
    <text evidence="3">The sequence shown here is derived from an EMBL/GenBank/DDBJ whole genome shotgun (WGS) entry which is preliminary data.</text>
</comment>
<gene>
    <name evidence="3" type="primary">lnt_12</name>
    <name evidence="3" type="ORF">SDC9_101867</name>
</gene>
<feature type="domain" description="CN hydrolase" evidence="2">
    <location>
        <begin position="1"/>
        <end position="239"/>
    </location>
</feature>
<dbReference type="CDD" id="cd07197">
    <property type="entry name" value="nitrilase"/>
    <property type="match status" value="1"/>
</dbReference>
<dbReference type="Gene3D" id="3.60.110.10">
    <property type="entry name" value="Carbon-nitrogen hydrolase"/>
    <property type="match status" value="1"/>
</dbReference>
<keyword evidence="3" id="KW-0449">Lipoprotein</keyword>
<protein>
    <submittedName>
        <fullName evidence="3">Apolipoprotein N-acyltransferase</fullName>
        <ecNumber evidence="3">2.3.1.-</ecNumber>
    </submittedName>
</protein>
<keyword evidence="3" id="KW-0808">Transferase</keyword>
<dbReference type="AlphaFoldDB" id="A0A645APA2"/>
<dbReference type="EMBL" id="VSSQ01015106">
    <property type="protein sequence ID" value="MPM55082.1"/>
    <property type="molecule type" value="Genomic_DNA"/>
</dbReference>
<dbReference type="InterPro" id="IPR036526">
    <property type="entry name" value="C-N_Hydrolase_sf"/>
</dbReference>